<protein>
    <recommendedName>
        <fullName evidence="4">Protein KTI12 homolog</fullName>
    </recommendedName>
</protein>
<evidence type="ECO:0000256" key="3">
    <source>
        <dbReference type="ARBA" id="ARBA00025768"/>
    </source>
</evidence>
<dbReference type="SUPFAM" id="SSF52540">
    <property type="entry name" value="P-loop containing nucleoside triphosphate hydrolases"/>
    <property type="match status" value="1"/>
</dbReference>
<dbReference type="FunCoup" id="D8RGF4">
    <property type="interactions" value="3722"/>
</dbReference>
<evidence type="ECO:0000256" key="5">
    <source>
        <dbReference type="ARBA" id="ARBA00065061"/>
    </source>
</evidence>
<dbReference type="InterPro" id="IPR027417">
    <property type="entry name" value="P-loop_NTPase"/>
</dbReference>
<dbReference type="STRING" id="88036.D8RGF4"/>
<dbReference type="InterPro" id="IPR013641">
    <property type="entry name" value="KTI12/PSTK"/>
</dbReference>
<dbReference type="HOGENOM" id="CLU_027147_1_0_1"/>
<keyword evidence="7" id="KW-1185">Reference proteome</keyword>
<dbReference type="GO" id="GO:0005524">
    <property type="term" value="F:ATP binding"/>
    <property type="evidence" value="ECO:0007669"/>
    <property type="project" value="UniProtKB-KW"/>
</dbReference>
<dbReference type="Gramene" id="EFJ28348">
    <property type="protein sequence ID" value="EFJ28348"/>
    <property type="gene ID" value="SELMODRAFT_93909"/>
</dbReference>
<dbReference type="AlphaFoldDB" id="D8RGF4"/>
<dbReference type="Pfam" id="PF08433">
    <property type="entry name" value="KTI12"/>
    <property type="match status" value="1"/>
</dbReference>
<keyword evidence="2" id="KW-0067">ATP-binding</keyword>
<dbReference type="Proteomes" id="UP000001514">
    <property type="component" value="Unassembled WGS sequence"/>
</dbReference>
<dbReference type="GO" id="GO:0006357">
    <property type="term" value="P:regulation of transcription by RNA polymerase II"/>
    <property type="evidence" value="ECO:0007669"/>
    <property type="project" value="UniProtKB-ARBA"/>
</dbReference>
<evidence type="ECO:0000313" key="7">
    <source>
        <dbReference type="Proteomes" id="UP000001514"/>
    </source>
</evidence>
<evidence type="ECO:0000256" key="1">
    <source>
        <dbReference type="ARBA" id="ARBA00022741"/>
    </source>
</evidence>
<reference evidence="6 7" key="1">
    <citation type="journal article" date="2011" name="Science">
        <title>The Selaginella genome identifies genetic changes associated with the evolution of vascular plants.</title>
        <authorList>
            <person name="Banks J.A."/>
            <person name="Nishiyama T."/>
            <person name="Hasebe M."/>
            <person name="Bowman J.L."/>
            <person name="Gribskov M."/>
            <person name="dePamphilis C."/>
            <person name="Albert V.A."/>
            <person name="Aono N."/>
            <person name="Aoyama T."/>
            <person name="Ambrose B.A."/>
            <person name="Ashton N.W."/>
            <person name="Axtell M.J."/>
            <person name="Barker E."/>
            <person name="Barker M.S."/>
            <person name="Bennetzen J.L."/>
            <person name="Bonawitz N.D."/>
            <person name="Chapple C."/>
            <person name="Cheng C."/>
            <person name="Correa L.G."/>
            <person name="Dacre M."/>
            <person name="DeBarry J."/>
            <person name="Dreyer I."/>
            <person name="Elias M."/>
            <person name="Engstrom E.M."/>
            <person name="Estelle M."/>
            <person name="Feng L."/>
            <person name="Finet C."/>
            <person name="Floyd S.K."/>
            <person name="Frommer W.B."/>
            <person name="Fujita T."/>
            <person name="Gramzow L."/>
            <person name="Gutensohn M."/>
            <person name="Harholt J."/>
            <person name="Hattori M."/>
            <person name="Heyl A."/>
            <person name="Hirai T."/>
            <person name="Hiwatashi Y."/>
            <person name="Ishikawa M."/>
            <person name="Iwata M."/>
            <person name="Karol K.G."/>
            <person name="Koehler B."/>
            <person name="Kolukisaoglu U."/>
            <person name="Kubo M."/>
            <person name="Kurata T."/>
            <person name="Lalonde S."/>
            <person name="Li K."/>
            <person name="Li Y."/>
            <person name="Litt A."/>
            <person name="Lyons E."/>
            <person name="Manning G."/>
            <person name="Maruyama T."/>
            <person name="Michael T.P."/>
            <person name="Mikami K."/>
            <person name="Miyazaki S."/>
            <person name="Morinaga S."/>
            <person name="Murata T."/>
            <person name="Mueller-Roeber B."/>
            <person name="Nelson D.R."/>
            <person name="Obara M."/>
            <person name="Oguri Y."/>
            <person name="Olmstead R.G."/>
            <person name="Onodera N."/>
            <person name="Petersen B.L."/>
            <person name="Pils B."/>
            <person name="Prigge M."/>
            <person name="Rensing S.A."/>
            <person name="Riano-Pachon D.M."/>
            <person name="Roberts A.W."/>
            <person name="Sato Y."/>
            <person name="Scheller H.V."/>
            <person name="Schulz B."/>
            <person name="Schulz C."/>
            <person name="Shakirov E.V."/>
            <person name="Shibagaki N."/>
            <person name="Shinohara N."/>
            <person name="Shippen D.E."/>
            <person name="Soerensen I."/>
            <person name="Sotooka R."/>
            <person name="Sugimoto N."/>
            <person name="Sugita M."/>
            <person name="Sumikawa N."/>
            <person name="Tanurdzic M."/>
            <person name="Theissen G."/>
            <person name="Ulvskov P."/>
            <person name="Wakazuki S."/>
            <person name="Weng J.K."/>
            <person name="Willats W.W."/>
            <person name="Wipf D."/>
            <person name="Wolf P.G."/>
            <person name="Yang L."/>
            <person name="Zimmer A.D."/>
            <person name="Zhu Q."/>
            <person name="Mitros T."/>
            <person name="Hellsten U."/>
            <person name="Loque D."/>
            <person name="Otillar R."/>
            <person name="Salamov A."/>
            <person name="Schmutz J."/>
            <person name="Shapiro H."/>
            <person name="Lindquist E."/>
            <person name="Lucas S."/>
            <person name="Rokhsar D."/>
            <person name="Grigoriev I.V."/>
        </authorList>
    </citation>
    <scope>NUCLEOTIDE SEQUENCE [LARGE SCALE GENOMIC DNA]</scope>
</reference>
<comment type="subunit">
    <text evidence="5">Interacts with the elongator complex. Binds to calmodulin in a calcium-dependent manner.</text>
</comment>
<sequence>MALVVMCGQPCSGKSAAAASLIRGLEAASLPHAVKLIDETSLGLDRNESYQDMFHEKNLRGLLRSAVDRAVTKEVIVVIDSLNNIKGYRYELWCLARAAGVQYCVIYCDAGEDDCRSWNKSKFDRGDPCYDDKIFDDLVRRFERPDRRNRWDTPLFELRPSEGEFTESSTPIVEAVAFLTGNEKGRKVSRILQPTIATQTARISETNSLYELDRATQDVINALVESQTQELGSLVDIGEGLPKISFVPSLLQKRIGLPELRRHRRTFIRLAGQSSLSGPPPPSDSLSAKRMFADYLNRELSDQVPSS</sequence>
<dbReference type="FunFam" id="3.40.50.300:FF:000827">
    <property type="entry name" value="KTI12 chromatin-associated homolog"/>
    <property type="match status" value="1"/>
</dbReference>
<gene>
    <name evidence="6" type="ORF">SELMODRAFT_93909</name>
</gene>
<dbReference type="GO" id="GO:0033588">
    <property type="term" value="C:elongator holoenzyme complex"/>
    <property type="evidence" value="ECO:0007669"/>
    <property type="project" value="UniProtKB-ARBA"/>
</dbReference>
<accession>D8RGF4</accession>
<dbReference type="GO" id="GO:0002098">
    <property type="term" value="P:tRNA wobble uridine modification"/>
    <property type="evidence" value="ECO:0000318"/>
    <property type="project" value="GO_Central"/>
</dbReference>
<dbReference type="KEGG" id="smo:SELMODRAFT_93909"/>
<dbReference type="EMBL" id="GL377579">
    <property type="protein sequence ID" value="EFJ28348.1"/>
    <property type="molecule type" value="Genomic_DNA"/>
</dbReference>
<keyword evidence="1" id="KW-0547">Nucleotide-binding</keyword>
<comment type="similarity">
    <text evidence="3">Belongs to the KTI12 family.</text>
</comment>
<organism evidence="7">
    <name type="scientific">Selaginella moellendorffii</name>
    <name type="common">Spikemoss</name>
    <dbReference type="NCBI Taxonomy" id="88036"/>
    <lineage>
        <taxon>Eukaryota</taxon>
        <taxon>Viridiplantae</taxon>
        <taxon>Streptophyta</taxon>
        <taxon>Embryophyta</taxon>
        <taxon>Tracheophyta</taxon>
        <taxon>Lycopodiopsida</taxon>
        <taxon>Selaginellales</taxon>
        <taxon>Selaginellaceae</taxon>
        <taxon>Selaginella</taxon>
    </lineage>
</organism>
<evidence type="ECO:0000313" key="6">
    <source>
        <dbReference type="EMBL" id="EFJ28348.1"/>
    </source>
</evidence>
<name>D8RGF4_SELML</name>
<evidence type="ECO:0000256" key="2">
    <source>
        <dbReference type="ARBA" id="ARBA00022840"/>
    </source>
</evidence>
<dbReference type="OMA" id="THSRWDK"/>
<evidence type="ECO:0000256" key="4">
    <source>
        <dbReference type="ARBA" id="ARBA00026170"/>
    </source>
</evidence>
<dbReference type="PANTHER" id="PTHR12435">
    <property type="match status" value="1"/>
</dbReference>
<dbReference type="eggNOG" id="KOG3062">
    <property type="taxonomic scope" value="Eukaryota"/>
</dbReference>
<proteinExistence type="inferred from homology"/>
<dbReference type="Gene3D" id="3.40.50.300">
    <property type="entry name" value="P-loop containing nucleotide triphosphate hydrolases"/>
    <property type="match status" value="1"/>
</dbReference>
<dbReference type="InParanoid" id="D8RGF4"/>